<dbReference type="NCBIfam" id="TIGR02532">
    <property type="entry name" value="IV_pilin_GFxxxE"/>
    <property type="match status" value="1"/>
</dbReference>
<name>A0A0A7EEF8_9GAMM</name>
<protein>
    <recommendedName>
        <fullName evidence="4">Pilin</fullName>
    </recommendedName>
</protein>
<dbReference type="eggNOG" id="COG2165">
    <property type="taxonomic scope" value="Bacteria"/>
</dbReference>
<dbReference type="KEGG" id="pseo:OM33_04025"/>
<evidence type="ECO:0000313" key="2">
    <source>
        <dbReference type="EMBL" id="AIY64407.1"/>
    </source>
</evidence>
<feature type="transmembrane region" description="Helical" evidence="1">
    <location>
        <begin position="6"/>
        <end position="32"/>
    </location>
</feature>
<keyword evidence="1" id="KW-1133">Transmembrane helix</keyword>
<gene>
    <name evidence="2" type="ORF">OM33_04025</name>
</gene>
<dbReference type="OrthoDB" id="6197717at2"/>
<proteinExistence type="predicted"/>
<dbReference type="STRING" id="1348114.OM33_04025"/>
<reference evidence="2 3" key="1">
    <citation type="submission" date="2014-11" db="EMBL/GenBank/DDBJ databases">
        <title>Complete Genome Sequence of Pseudoalteromonas sp. Strain OCN003 Isolated from Kaneohe Bay, Oahu, Hawaii.</title>
        <authorList>
            <person name="Beurmann S."/>
            <person name="Videau P."/>
            <person name="Ushijima B."/>
            <person name="Smith A.M."/>
            <person name="Aeby G.S."/>
            <person name="Callahan S.M."/>
            <person name="Belcaid M."/>
        </authorList>
    </citation>
    <scope>NUCLEOTIDE SEQUENCE [LARGE SCALE GENOMIC DNA]</scope>
    <source>
        <strain evidence="2 3">OCN003</strain>
    </source>
</reference>
<dbReference type="EMBL" id="CP009888">
    <property type="protein sequence ID" value="AIY64407.1"/>
    <property type="molecule type" value="Genomic_DNA"/>
</dbReference>
<dbReference type="RefSeq" id="WP_038639039.1">
    <property type="nucleotide sequence ID" value="NZ_CP009888.1"/>
</dbReference>
<dbReference type="AlphaFoldDB" id="A0A0A7EEF8"/>
<dbReference type="InterPro" id="IPR045584">
    <property type="entry name" value="Pilin-like"/>
</dbReference>
<sequence length="191" mass="20579">MKSQGFTIVELIIVIVILAVISITASISFLSLNEDAEAAKTKALAANFKQAVDFAKTKWAIGGNRNYVVNLTNYLDGSIDVNAFGYPVGVNKGNNNTGTMGSPFQIGRGNRGCADLWNALLEDAPSIAHNNNNQEYRSYRFSSGLNPITPSASDSCTYVLRKLGDTSGRNNALIKITYNASTGSVIFEDNR</sequence>
<dbReference type="HOGENOM" id="CLU_098637_0_1_6"/>
<accession>A0A0A7EEF8</accession>
<organism evidence="2 3">
    <name type="scientific">Pseudoalteromonas piratica</name>
    <dbReference type="NCBI Taxonomy" id="1348114"/>
    <lineage>
        <taxon>Bacteria</taxon>
        <taxon>Pseudomonadati</taxon>
        <taxon>Pseudomonadota</taxon>
        <taxon>Gammaproteobacteria</taxon>
        <taxon>Alteromonadales</taxon>
        <taxon>Pseudoalteromonadaceae</taxon>
        <taxon>Pseudoalteromonas</taxon>
    </lineage>
</organism>
<keyword evidence="1" id="KW-0472">Membrane</keyword>
<evidence type="ECO:0000256" key="1">
    <source>
        <dbReference type="SAM" id="Phobius"/>
    </source>
</evidence>
<evidence type="ECO:0008006" key="4">
    <source>
        <dbReference type="Google" id="ProtNLM"/>
    </source>
</evidence>
<keyword evidence="1" id="KW-0812">Transmembrane</keyword>
<dbReference type="Proteomes" id="UP000030341">
    <property type="component" value="Chromosome 1"/>
</dbReference>
<evidence type="ECO:0000313" key="3">
    <source>
        <dbReference type="Proteomes" id="UP000030341"/>
    </source>
</evidence>
<keyword evidence="3" id="KW-1185">Reference proteome</keyword>
<dbReference type="SUPFAM" id="SSF54523">
    <property type="entry name" value="Pili subunits"/>
    <property type="match status" value="1"/>
</dbReference>
<dbReference type="InterPro" id="IPR012902">
    <property type="entry name" value="N_methyl_site"/>
</dbReference>
<dbReference type="Pfam" id="PF07963">
    <property type="entry name" value="N_methyl"/>
    <property type="match status" value="1"/>
</dbReference>
<dbReference type="Gene3D" id="3.30.700.10">
    <property type="entry name" value="Glycoprotein, Type 4 Pilin"/>
    <property type="match status" value="1"/>
</dbReference>